<dbReference type="EMBL" id="LOHZ01000040">
    <property type="protein sequence ID" value="KYO64811.1"/>
    <property type="molecule type" value="Genomic_DNA"/>
</dbReference>
<proteinExistence type="inferred from homology"/>
<dbReference type="Gene3D" id="1.10.8.60">
    <property type="match status" value="1"/>
</dbReference>
<organism evidence="8 9">
    <name type="scientific">Thermovenabulum gondwanense</name>
    <dbReference type="NCBI Taxonomy" id="520767"/>
    <lineage>
        <taxon>Bacteria</taxon>
        <taxon>Bacillati</taxon>
        <taxon>Bacillota</taxon>
        <taxon>Clostridia</taxon>
        <taxon>Thermosediminibacterales</taxon>
        <taxon>Thermosediminibacteraceae</taxon>
        <taxon>Thermovenabulum</taxon>
    </lineage>
</organism>
<feature type="domain" description="AAA+ ATPase" evidence="7">
    <location>
        <begin position="51"/>
        <end position="167"/>
    </location>
</feature>
<dbReference type="GO" id="GO:0017116">
    <property type="term" value="F:single-stranded DNA helicase activity"/>
    <property type="evidence" value="ECO:0007669"/>
    <property type="project" value="TreeGrafter"/>
</dbReference>
<comment type="caution">
    <text evidence="8">The sequence shown here is derived from an EMBL/GenBank/DDBJ whole genome shotgun (WGS) entry which is preliminary data.</text>
</comment>
<dbReference type="SMART" id="SM00382">
    <property type="entry name" value="AAA"/>
    <property type="match status" value="1"/>
</dbReference>
<evidence type="ECO:0000313" key="8">
    <source>
        <dbReference type="EMBL" id="KYO64811.1"/>
    </source>
</evidence>
<accession>A0A162MAR5</accession>
<evidence type="ECO:0000256" key="2">
    <source>
        <dbReference type="ARBA" id="ARBA00008959"/>
    </source>
</evidence>
<keyword evidence="9" id="KW-1185">Reference proteome</keyword>
<sequence length="441" mass="49971">MDIQSSIFDNNKKINIPLAERMRPRDFDEFTGQEHLLSEKGLLRQLIESKNIPSMVFWGPPGVGKTTLAMIISKKVDAKFLNFSAVMSGIGEIKEVMKEAQENKRFGVRTILFVDEIHRFNKAQQDAFLPYVERGDIILIGATTENPSFELNSALLSRLKVLVLNPLKEEDIVKILKKALRDEERGLGRYKIKLKEDLLYRIASFSNGDARVALNTLELAFLKAAIADDGTYNITLKEIEDALQKKVLLYDKKGEEHYNLISTLHKSIRNSDVDATLYWLARMIESGEDPLYIARRLIRVASEDVGLADPEALLITVSAFQAVQFVGLPEAALNLAQAAVYLALCPKSNALYTAYNKAREDAINYLAEPVPLHLRNAPTPLMEELGYGKGYKYAHDYKEKVADMECLPENLKGARYYFPTDQGKEKFYAERLKEIENLKKK</sequence>
<dbReference type="CDD" id="cd00009">
    <property type="entry name" value="AAA"/>
    <property type="match status" value="1"/>
</dbReference>
<keyword evidence="4" id="KW-0235">DNA replication</keyword>
<protein>
    <recommendedName>
        <fullName evidence="3">Replication-associated recombination protein A</fullName>
    </recommendedName>
</protein>
<dbReference type="Pfam" id="PF16193">
    <property type="entry name" value="AAA_assoc_2"/>
    <property type="match status" value="1"/>
</dbReference>
<evidence type="ECO:0000256" key="4">
    <source>
        <dbReference type="ARBA" id="ARBA00022705"/>
    </source>
</evidence>
<dbReference type="SUPFAM" id="SSF52540">
    <property type="entry name" value="P-loop containing nucleoside triphosphate hydrolases"/>
    <property type="match status" value="1"/>
</dbReference>
<dbReference type="AlphaFoldDB" id="A0A162MAR5"/>
<dbReference type="FunFam" id="1.20.272.10:FF:000001">
    <property type="entry name" value="Putative AAA family ATPase"/>
    <property type="match status" value="1"/>
</dbReference>
<dbReference type="SUPFAM" id="SSF48019">
    <property type="entry name" value="post-AAA+ oligomerization domain-like"/>
    <property type="match status" value="1"/>
</dbReference>
<dbReference type="OrthoDB" id="9778364at2"/>
<name>A0A162MAR5_9FIRM</name>
<keyword evidence="5" id="KW-0547">Nucleotide-binding</keyword>
<dbReference type="FunFam" id="3.40.50.300:FF:000137">
    <property type="entry name" value="Replication-associated recombination protein A"/>
    <property type="match status" value="1"/>
</dbReference>
<evidence type="ECO:0000313" key="9">
    <source>
        <dbReference type="Proteomes" id="UP000075737"/>
    </source>
</evidence>
<evidence type="ECO:0000256" key="6">
    <source>
        <dbReference type="ARBA" id="ARBA00022840"/>
    </source>
</evidence>
<dbReference type="InterPro" id="IPR003959">
    <property type="entry name" value="ATPase_AAA_core"/>
</dbReference>
<dbReference type="InterPro" id="IPR027417">
    <property type="entry name" value="P-loop_NTPase"/>
</dbReference>
<dbReference type="CDD" id="cd18139">
    <property type="entry name" value="HLD_clamp_RarA"/>
    <property type="match status" value="1"/>
</dbReference>
<dbReference type="STRING" id="520767.ATZ99_18690"/>
<keyword evidence="6" id="KW-0067">ATP-binding</keyword>
<dbReference type="Gene3D" id="3.40.50.300">
    <property type="entry name" value="P-loop containing nucleotide triphosphate hydrolases"/>
    <property type="match status" value="1"/>
</dbReference>
<dbReference type="GO" id="GO:0008047">
    <property type="term" value="F:enzyme activator activity"/>
    <property type="evidence" value="ECO:0007669"/>
    <property type="project" value="TreeGrafter"/>
</dbReference>
<dbReference type="Pfam" id="PF12002">
    <property type="entry name" value="MgsA_C"/>
    <property type="match status" value="1"/>
</dbReference>
<dbReference type="InterPro" id="IPR003593">
    <property type="entry name" value="AAA+_ATPase"/>
</dbReference>
<dbReference type="PANTHER" id="PTHR13779">
    <property type="entry name" value="WERNER HELICASE-INTERACTING PROTEIN 1 FAMILY MEMBER"/>
    <property type="match status" value="1"/>
</dbReference>
<dbReference type="GO" id="GO:0003677">
    <property type="term" value="F:DNA binding"/>
    <property type="evidence" value="ECO:0007669"/>
    <property type="project" value="InterPro"/>
</dbReference>
<reference evidence="8" key="1">
    <citation type="submission" date="2015-12" db="EMBL/GenBank/DDBJ databases">
        <title>Draft genome of Thermovenabulum gondwanense isolated from a red thermophilic microbial mat colonisisng an outflow channel of a bore well.</title>
        <authorList>
            <person name="Patel B.K."/>
        </authorList>
    </citation>
    <scope>NUCLEOTIDE SEQUENCE [LARGE SCALE GENOMIC DNA]</scope>
    <source>
        <strain evidence="8">R270</strain>
    </source>
</reference>
<gene>
    <name evidence="8" type="primary">rarA</name>
    <name evidence="8" type="ORF">ATZ99_18690</name>
</gene>
<evidence type="ECO:0000259" key="7">
    <source>
        <dbReference type="SMART" id="SM00382"/>
    </source>
</evidence>
<dbReference type="InterPro" id="IPR051314">
    <property type="entry name" value="AAA_ATPase_RarA/MGS1/WRNIP1"/>
</dbReference>
<dbReference type="GO" id="GO:0006261">
    <property type="term" value="P:DNA-templated DNA replication"/>
    <property type="evidence" value="ECO:0007669"/>
    <property type="project" value="TreeGrafter"/>
</dbReference>
<dbReference type="Gene3D" id="1.10.3710.10">
    <property type="entry name" value="DNA polymerase III clamp loader subunits, C-terminal domain"/>
    <property type="match status" value="1"/>
</dbReference>
<evidence type="ECO:0000256" key="5">
    <source>
        <dbReference type="ARBA" id="ARBA00022741"/>
    </source>
</evidence>
<comment type="function">
    <text evidence="1">DNA-dependent ATPase that plays important roles in cellular responses to stalled DNA replication processes.</text>
</comment>
<dbReference type="FunFam" id="1.10.8.60:FF:000029">
    <property type="entry name" value="Replication-associated recombination protein A"/>
    <property type="match status" value="1"/>
</dbReference>
<dbReference type="PANTHER" id="PTHR13779:SF7">
    <property type="entry name" value="ATPASE WRNIP1"/>
    <property type="match status" value="1"/>
</dbReference>
<dbReference type="GO" id="GO:0000731">
    <property type="term" value="P:DNA synthesis involved in DNA repair"/>
    <property type="evidence" value="ECO:0007669"/>
    <property type="project" value="TreeGrafter"/>
</dbReference>
<evidence type="ECO:0000256" key="3">
    <source>
        <dbReference type="ARBA" id="ARBA00020776"/>
    </source>
</evidence>
<dbReference type="InterPro" id="IPR032423">
    <property type="entry name" value="AAA_assoc_2"/>
</dbReference>
<dbReference type="RefSeq" id="WP_068748974.1">
    <property type="nucleotide sequence ID" value="NZ_LOHZ01000040.1"/>
</dbReference>
<comment type="similarity">
    <text evidence="2">Belongs to the AAA ATPase family. RarA/MGS1/WRNIP1 subfamily.</text>
</comment>
<dbReference type="GO" id="GO:0005524">
    <property type="term" value="F:ATP binding"/>
    <property type="evidence" value="ECO:0007669"/>
    <property type="project" value="UniProtKB-KW"/>
</dbReference>
<dbReference type="InterPro" id="IPR021886">
    <property type="entry name" value="MgsA_C"/>
</dbReference>
<dbReference type="PATRIC" id="fig|520767.4.peg.1993"/>
<dbReference type="Pfam" id="PF00004">
    <property type="entry name" value="AAA"/>
    <property type="match status" value="1"/>
</dbReference>
<dbReference type="InterPro" id="IPR008921">
    <property type="entry name" value="DNA_pol3_clamp-load_cplx_C"/>
</dbReference>
<dbReference type="Proteomes" id="UP000075737">
    <property type="component" value="Unassembled WGS sequence"/>
</dbReference>
<dbReference type="GO" id="GO:0016887">
    <property type="term" value="F:ATP hydrolysis activity"/>
    <property type="evidence" value="ECO:0007669"/>
    <property type="project" value="InterPro"/>
</dbReference>
<dbReference type="Gene3D" id="1.20.272.10">
    <property type="match status" value="1"/>
</dbReference>
<evidence type="ECO:0000256" key="1">
    <source>
        <dbReference type="ARBA" id="ARBA00002393"/>
    </source>
</evidence>